<dbReference type="AlphaFoldDB" id="A0A0F9UI74"/>
<dbReference type="GO" id="GO:0051082">
    <property type="term" value="F:unfolded protein binding"/>
    <property type="evidence" value="ECO:0007669"/>
    <property type="project" value="InterPro"/>
</dbReference>
<dbReference type="FunFam" id="2.60.260.20:FF:000013">
    <property type="entry name" value="DnaJ subfamily B member 11"/>
    <property type="match status" value="1"/>
</dbReference>
<dbReference type="PANTHER" id="PTHR43096:SF52">
    <property type="entry name" value="DNAJ HOMOLOG 1, MITOCHONDRIAL-RELATED"/>
    <property type="match status" value="1"/>
</dbReference>
<dbReference type="GO" id="GO:0042026">
    <property type="term" value="P:protein refolding"/>
    <property type="evidence" value="ECO:0007669"/>
    <property type="project" value="TreeGrafter"/>
</dbReference>
<dbReference type="InterPro" id="IPR002939">
    <property type="entry name" value="DnaJ_C"/>
</dbReference>
<sequence>MLAALFGYDEKTAPSFQAIQTHDWRPKKAELHMDFKDYYSVLGVGRNADDKAIKTAYRKLAREYHPDVSKHPQAEDKFKEVAEAYEVLHDADKRAEYESLFQAREQRQRYQGRAGAGHAGTGEADNDFGDFFSSMFGGGGSGGFRSARDEPRARKGSDAEIELPVFLEETLSETSKPVSFELQYRDARGQLQTLQKSLKVKIPAGVSDGERIRLKGQGSPGTGNAPAGDIYLHIRLVPHPMFDVEGHNLIVTVPLAPWEAALGASITVPTLTGKIQLSIKPNSQSGQRLRIKGKGLVGKHGSGDLFAVLKVVMPEQNNDQMTRLWSELAEQANFDPRADWSKQS</sequence>
<dbReference type="InterPro" id="IPR008971">
    <property type="entry name" value="HSP40/DnaJ_pept-bd"/>
</dbReference>
<protein>
    <recommendedName>
        <fullName evidence="4">J domain-containing protein</fullName>
    </recommendedName>
</protein>
<dbReference type="CDD" id="cd10747">
    <property type="entry name" value="DnaJ_C"/>
    <property type="match status" value="1"/>
</dbReference>
<comment type="caution">
    <text evidence="5">The sequence shown here is derived from an EMBL/GenBank/DDBJ whole genome shotgun (WGS) entry which is preliminary data.</text>
</comment>
<dbReference type="Gene3D" id="1.20.5.460">
    <property type="entry name" value="Single helix bin"/>
    <property type="match status" value="1"/>
</dbReference>
<keyword evidence="3" id="KW-0143">Chaperone</keyword>
<name>A0A0F9UI74_9ZZZZ</name>
<dbReference type="PROSITE" id="PS00636">
    <property type="entry name" value="DNAJ_1"/>
    <property type="match status" value="1"/>
</dbReference>
<dbReference type="EMBL" id="LAZR01000104">
    <property type="protein sequence ID" value="KKN91344.1"/>
    <property type="molecule type" value="Genomic_DNA"/>
</dbReference>
<evidence type="ECO:0000256" key="1">
    <source>
        <dbReference type="ARBA" id="ARBA00022490"/>
    </source>
</evidence>
<evidence type="ECO:0000256" key="3">
    <source>
        <dbReference type="ARBA" id="ARBA00023186"/>
    </source>
</evidence>
<organism evidence="5">
    <name type="scientific">marine sediment metagenome</name>
    <dbReference type="NCBI Taxonomy" id="412755"/>
    <lineage>
        <taxon>unclassified sequences</taxon>
        <taxon>metagenomes</taxon>
        <taxon>ecological metagenomes</taxon>
    </lineage>
</organism>
<dbReference type="CDD" id="cd06257">
    <property type="entry name" value="DnaJ"/>
    <property type="match status" value="1"/>
</dbReference>
<dbReference type="SUPFAM" id="SSF49493">
    <property type="entry name" value="HSP40/DnaJ peptide-binding domain"/>
    <property type="match status" value="2"/>
</dbReference>
<dbReference type="PANTHER" id="PTHR43096">
    <property type="entry name" value="DNAJ HOMOLOG 1, MITOCHONDRIAL-RELATED"/>
    <property type="match status" value="1"/>
</dbReference>
<dbReference type="InterPro" id="IPR018253">
    <property type="entry name" value="DnaJ_domain_CS"/>
</dbReference>
<feature type="domain" description="J" evidence="4">
    <location>
        <begin position="37"/>
        <end position="101"/>
    </location>
</feature>
<evidence type="ECO:0000256" key="2">
    <source>
        <dbReference type="ARBA" id="ARBA00023125"/>
    </source>
</evidence>
<reference evidence="5" key="1">
    <citation type="journal article" date="2015" name="Nature">
        <title>Complex archaea that bridge the gap between prokaryotes and eukaryotes.</title>
        <authorList>
            <person name="Spang A."/>
            <person name="Saw J.H."/>
            <person name="Jorgensen S.L."/>
            <person name="Zaremba-Niedzwiedzka K."/>
            <person name="Martijn J."/>
            <person name="Lind A.E."/>
            <person name="van Eijk R."/>
            <person name="Schleper C."/>
            <person name="Guy L."/>
            <person name="Ettema T.J."/>
        </authorList>
    </citation>
    <scope>NUCLEOTIDE SEQUENCE</scope>
</reference>
<dbReference type="SMART" id="SM00271">
    <property type="entry name" value="DnaJ"/>
    <property type="match status" value="1"/>
</dbReference>
<dbReference type="FunFam" id="2.60.260.20:FF:000008">
    <property type="entry name" value="Curved DNA-binding protein"/>
    <property type="match status" value="1"/>
</dbReference>
<keyword evidence="1" id="KW-0963">Cytoplasm</keyword>
<accession>A0A0F9UI74</accession>
<dbReference type="Pfam" id="PF00226">
    <property type="entry name" value="DnaJ"/>
    <property type="match status" value="1"/>
</dbReference>
<dbReference type="InterPro" id="IPR036869">
    <property type="entry name" value="J_dom_sf"/>
</dbReference>
<evidence type="ECO:0000259" key="4">
    <source>
        <dbReference type="PROSITE" id="PS50076"/>
    </source>
</evidence>
<dbReference type="SUPFAM" id="SSF46565">
    <property type="entry name" value="Chaperone J-domain"/>
    <property type="match status" value="1"/>
</dbReference>
<evidence type="ECO:0000313" key="5">
    <source>
        <dbReference type="EMBL" id="KKN91344.1"/>
    </source>
</evidence>
<dbReference type="InterPro" id="IPR001623">
    <property type="entry name" value="DnaJ_domain"/>
</dbReference>
<dbReference type="PRINTS" id="PR00625">
    <property type="entry name" value="JDOMAIN"/>
</dbReference>
<dbReference type="Pfam" id="PF01556">
    <property type="entry name" value="DnaJ_C"/>
    <property type="match status" value="1"/>
</dbReference>
<keyword evidence="2" id="KW-0238">DNA-binding</keyword>
<dbReference type="GO" id="GO:0003677">
    <property type="term" value="F:DNA binding"/>
    <property type="evidence" value="ECO:0007669"/>
    <property type="project" value="UniProtKB-KW"/>
</dbReference>
<dbReference type="Gene3D" id="2.60.260.20">
    <property type="entry name" value="Urease metallochaperone UreE, N-terminal domain"/>
    <property type="match status" value="2"/>
</dbReference>
<proteinExistence type="predicted"/>
<dbReference type="PROSITE" id="PS50076">
    <property type="entry name" value="DNAJ_2"/>
    <property type="match status" value="1"/>
</dbReference>
<gene>
    <name evidence="5" type="ORF">LCGC14_0218900</name>
</gene>
<dbReference type="GO" id="GO:0005737">
    <property type="term" value="C:cytoplasm"/>
    <property type="evidence" value="ECO:0007669"/>
    <property type="project" value="TreeGrafter"/>
</dbReference>
<dbReference type="Gene3D" id="1.10.287.110">
    <property type="entry name" value="DnaJ domain"/>
    <property type="match status" value="1"/>
</dbReference>